<dbReference type="InterPro" id="IPR030678">
    <property type="entry name" value="Peptide/Ni-bd"/>
</dbReference>
<dbReference type="Gene3D" id="3.90.76.10">
    <property type="entry name" value="Dipeptide-binding Protein, Domain 1"/>
    <property type="match status" value="1"/>
</dbReference>
<evidence type="ECO:0000259" key="5">
    <source>
        <dbReference type="Pfam" id="PF00496"/>
    </source>
</evidence>
<dbReference type="GO" id="GO:0015833">
    <property type="term" value="P:peptide transport"/>
    <property type="evidence" value="ECO:0007669"/>
    <property type="project" value="TreeGrafter"/>
</dbReference>
<evidence type="ECO:0000256" key="2">
    <source>
        <dbReference type="ARBA" id="ARBA00005695"/>
    </source>
</evidence>
<dbReference type="Pfam" id="PF00496">
    <property type="entry name" value="SBP_bac_5"/>
    <property type="match status" value="1"/>
</dbReference>
<dbReference type="InterPro" id="IPR006311">
    <property type="entry name" value="TAT_signal"/>
</dbReference>
<name>A0A221KCG9_VITFI</name>
<dbReference type="Gene3D" id="3.40.190.10">
    <property type="entry name" value="Periplasmic binding protein-like II"/>
    <property type="match status" value="1"/>
</dbReference>
<dbReference type="Gene3D" id="3.10.105.10">
    <property type="entry name" value="Dipeptide-binding Protein, Domain 3"/>
    <property type="match status" value="1"/>
</dbReference>
<dbReference type="PROSITE" id="PS51318">
    <property type="entry name" value="TAT"/>
    <property type="match status" value="1"/>
</dbReference>
<protein>
    <submittedName>
        <fullName evidence="6">Bicyclomycin resistance protein</fullName>
    </submittedName>
</protein>
<keyword evidence="3" id="KW-0813">Transport</keyword>
<keyword evidence="4" id="KW-0732">Signal</keyword>
<dbReference type="GO" id="GO:0030288">
    <property type="term" value="C:outer membrane-bounded periplasmic space"/>
    <property type="evidence" value="ECO:0007669"/>
    <property type="project" value="UniProtKB-ARBA"/>
</dbReference>
<accession>A0A221KCG9</accession>
<dbReference type="KEGG" id="vff:VITFI_CDS0724"/>
<dbReference type="AlphaFoldDB" id="A0A221KCG9"/>
<dbReference type="SUPFAM" id="SSF53850">
    <property type="entry name" value="Periplasmic binding protein-like II"/>
    <property type="match status" value="1"/>
</dbReference>
<dbReference type="GO" id="GO:1904680">
    <property type="term" value="F:peptide transmembrane transporter activity"/>
    <property type="evidence" value="ECO:0007669"/>
    <property type="project" value="TreeGrafter"/>
</dbReference>
<reference evidence="6 7" key="1">
    <citation type="submission" date="2017-07" db="EMBL/GenBank/DDBJ databases">
        <title>Complete Genome Sequence of the cosmetic ferment Vitreoscilla filiformis (ATCC15551).</title>
        <authorList>
            <person name="Contreras S."/>
            <person name="Sagory-Zalkind P."/>
            <person name="Blanquart H."/>
            <person name="Iltis A."/>
            <person name="Morand S.C."/>
        </authorList>
    </citation>
    <scope>NUCLEOTIDE SEQUENCE [LARGE SCALE GENOMIC DNA]</scope>
    <source>
        <strain evidence="6 7">ATCC 15551</strain>
    </source>
</reference>
<evidence type="ECO:0000256" key="4">
    <source>
        <dbReference type="ARBA" id="ARBA00022729"/>
    </source>
</evidence>
<organism evidence="6 7">
    <name type="scientific">Vitreoscilla filiformis</name>
    <dbReference type="NCBI Taxonomy" id="63"/>
    <lineage>
        <taxon>Bacteria</taxon>
        <taxon>Pseudomonadati</taxon>
        <taxon>Pseudomonadota</taxon>
        <taxon>Betaproteobacteria</taxon>
        <taxon>Neisseriales</taxon>
        <taxon>Neisseriaceae</taxon>
        <taxon>Vitreoscilla</taxon>
    </lineage>
</organism>
<dbReference type="RefSeq" id="WP_089415823.1">
    <property type="nucleotide sequence ID" value="NZ_CP022423.1"/>
</dbReference>
<sequence length="601" mass="67618">MAACTRRHWLTWAGVGGGAAVVVGNGPSAHAGEHLKVLRYALRVAETTFDPVQVQDVYSAIPLEHMLEGLYTYDHLARPVRLKPLTAAGMPEVSADFRVFTIRVRPGIFFADDPVFRGQPRELVAADYVYSIKRYADPVNKSPNWSSVDELGIVGLAELRAQALQQRRALAYDHDIPGLRALDRYTLRITLREPRPRLVQKLVGGFVAVAREVIDGYPGRSGEHPVGTGPFRLAAWRRSSHIVLERNPRYREHVYDAEPAADDAEGQALLARFKGRRLPMIDRVELSVIEENQPRWLSFLDGSHDLIAHVPEAFIPAALPGGRLGPHLARRGIQAQRSLTPDVVTTIFNMDDPVVGGYTPEKVALRRAISLGLDVQREIRDVRQGQGVPANSLVQPFTWGFDPRFKTEMSDHDPARAQALLDLYGYLDRDGDGWRELPDGRPLTLLKSTQADQTSRQLDELWRRDMTALGLRLQFKVAQWPENLKAAQAGQFMLWGVASSAESVDGAESLAWLYGPMVDGGNLAHFRWPAFDTLYAQMQALPDGPERAARLRQAQRLAIALMPCKTHLHRYVTDLLHPWVQGYRRPVFWQRWWDHVDVVRS</sequence>
<comment type="similarity">
    <text evidence="2">Belongs to the bacterial solute-binding protein 5 family.</text>
</comment>
<dbReference type="InterPro" id="IPR000914">
    <property type="entry name" value="SBP_5_dom"/>
</dbReference>
<evidence type="ECO:0000256" key="1">
    <source>
        <dbReference type="ARBA" id="ARBA00004196"/>
    </source>
</evidence>
<dbReference type="OrthoDB" id="9801799at2"/>
<dbReference type="EMBL" id="CP022423">
    <property type="protein sequence ID" value="ASM76503.1"/>
    <property type="molecule type" value="Genomic_DNA"/>
</dbReference>
<dbReference type="PANTHER" id="PTHR30290">
    <property type="entry name" value="PERIPLASMIC BINDING COMPONENT OF ABC TRANSPORTER"/>
    <property type="match status" value="1"/>
</dbReference>
<dbReference type="Proteomes" id="UP000199729">
    <property type="component" value="Chromosome"/>
</dbReference>
<dbReference type="PIRSF" id="PIRSF002741">
    <property type="entry name" value="MppA"/>
    <property type="match status" value="1"/>
</dbReference>
<comment type="subcellular location">
    <subcellularLocation>
        <location evidence="1">Cell envelope</location>
    </subcellularLocation>
</comment>
<evidence type="ECO:0000256" key="3">
    <source>
        <dbReference type="ARBA" id="ARBA00022448"/>
    </source>
</evidence>
<evidence type="ECO:0000313" key="6">
    <source>
        <dbReference type="EMBL" id="ASM76503.1"/>
    </source>
</evidence>
<feature type="domain" description="Solute-binding protein family 5" evidence="5">
    <location>
        <begin position="82"/>
        <end position="516"/>
    </location>
</feature>
<dbReference type="InterPro" id="IPR039424">
    <property type="entry name" value="SBP_5"/>
</dbReference>
<keyword evidence="7" id="KW-1185">Reference proteome</keyword>
<proteinExistence type="inferred from homology"/>
<dbReference type="PANTHER" id="PTHR30290:SF10">
    <property type="entry name" value="PERIPLASMIC OLIGOPEPTIDE-BINDING PROTEIN-RELATED"/>
    <property type="match status" value="1"/>
</dbReference>
<gene>
    <name evidence="6" type="ORF">VITFI_CDS0724</name>
</gene>
<dbReference type="GO" id="GO:0043190">
    <property type="term" value="C:ATP-binding cassette (ABC) transporter complex"/>
    <property type="evidence" value="ECO:0007669"/>
    <property type="project" value="InterPro"/>
</dbReference>
<evidence type="ECO:0000313" key="7">
    <source>
        <dbReference type="Proteomes" id="UP000199729"/>
    </source>
</evidence>